<dbReference type="GO" id="GO:0046627">
    <property type="term" value="P:negative regulation of insulin receptor signaling pathway"/>
    <property type="evidence" value="ECO:0007669"/>
    <property type="project" value="TreeGrafter"/>
</dbReference>
<evidence type="ECO:0000259" key="3">
    <source>
        <dbReference type="PROSITE" id="PS50085"/>
    </source>
</evidence>
<dbReference type="InterPro" id="IPR035974">
    <property type="entry name" value="Rap/Ran-GAP_sf"/>
</dbReference>
<dbReference type="Pfam" id="PF11864">
    <property type="entry name" value="DUF3384"/>
    <property type="match status" value="1"/>
</dbReference>
<protein>
    <submittedName>
        <fullName evidence="5">Rap-GAP domain-containing protein</fullName>
    </submittedName>
</protein>
<sequence>MASPPDRRRGLITRIFRSSGKEKDRSQVRNLAAYVSSEGSITQTAWNNLSIDSELSVRLRTIDMLSAVVVERRLEVSTLEGLYHQTKDLLVSADPEVSVNTMQFLITLTHHQADNLGIALRSTFFDTIRTLGPSTLTHAWLNALTQQGKNVGSVEEEIGDLIVDWSSRVLGDRSDGSDLSKFALMSYINVVLKHNGAYIAEQQASKLVYIICVCACTGESDDYVDQCLDLLDSILAYSFLGRSELLIVVTTICKMVNDEKRAKRSWHLMRTLFRSHLGYVAMNVLCQLLETADAYPERTVIRGAVFCVSMGLWGSQRVESLRHSPAAVLPSITRALEGTECPMVGLEALRCVNRLVQKYGRDLQQFTWDSVLTLLVCACHIRHKIEARSEETVFVRQLHEVITGIELLNDANQYSGSPESLFALVESCAEERPEHSILRLLDYRSQSIYPLKSNWLVALNELIDRYYKKDHRTNVRARAIDIVRRVYTSHHRLYDHKIVQMVIIPLFANLETEKDPVIQDRSFNLLFDVAKAVSTADALAEELSESPDILTQVLGIVERVLNSNVQNMAKNKESSQRLTEVLAEYLSNREIIVCGINDVIDERWEAWPAKYVIMLIDMLANHLVLQYECGLCDSLGSDVRERIFTLLLCLTADPITGRLGKQLRPDDPFVFTPHIVCAESADSSPPPDVDRARKSIDAITIFRWTRIATVLTSAVKKERCWPVLRSALVNSAVMLSCRPIVRSAPVDVLEKVLLALIGLPNDVHRFAQSDAGETTSTSELAELVCPVLAQAISYDELPEHIRPKLCRAIQEGIVSERSVAAVLATTMCVIGLSDLMVPLARDLVGRLAELPSSPRMAIPVLELLSEAAGQPTFFRYFQEKQFRFVFDILVPYTSVDQFTTFIVAIAYRLLFRWYLVVPVQWRVTIGRYILQQVDAQKPPSSAASDTNMAQVERKSSIQATSNTSLQAQNIKSLKTLREDARATLVAFLRHFLFTNEPAASLVKTDPFAAFPEESIRTAHWLVADTILTVRTVAFSVPQEADASSTADDQLTPFDRDLSLGSASTTITPADNDLLSDSPRRRHQSAVQTRVSKTVAAPPTVAMDDSYISTNTHLDAVDRQRSVRIQPNEPKAVAPSTTDGYTEIIVRHAYGRSSWLLRCESSGGLPTDFYADLLRPDLPTSTLVRPLSATDDFSRSSVSGGGGLSMASSSQPNSSMDQGDVFLDDPAHLETRRSSFGAGAGSGEMRQHRAMTISVTTTANRKSDIELLTPDSAASSAAMQPSSPADPSGEQSAMRADAAEPAWVFLQLCQGGALSSDQVVRIPAAKASQFARTLRTLDLIGHLETHTVGVVYAAPGQKTEAEMLANQYGSERYARFLRQLGGIVPISEDSSPGGLSEKDGHFTYVYDDPVTQVVFHVATLMPTNESDVACNAKKRYIGNDFVTIVYNDSGHPYRLGTISGKFAHVAIIVVPQDDETLSITLLAKDEISRWLAAKRALLKDNDAASLCRKMAMRAQLSVNVWRTQEAASDPPYLNMAVERYRKIKQLRERYTAAPILTKTFIDAL</sequence>
<dbReference type="InterPro" id="IPR000331">
    <property type="entry name" value="Rap/Ran_GAP_dom"/>
</dbReference>
<dbReference type="PROSITE" id="PS50085">
    <property type="entry name" value="RAPGAP"/>
    <property type="match status" value="1"/>
</dbReference>
<dbReference type="GO" id="GO:0051726">
    <property type="term" value="P:regulation of cell cycle"/>
    <property type="evidence" value="ECO:0007669"/>
    <property type="project" value="TreeGrafter"/>
</dbReference>
<dbReference type="FunFam" id="3.40.50.11210:FF:000001">
    <property type="entry name" value="Ral GTPase-activating protein subunit alpha-1 isoform 1"/>
    <property type="match status" value="1"/>
</dbReference>
<dbReference type="GO" id="GO:0051056">
    <property type="term" value="P:regulation of small GTPase mediated signal transduction"/>
    <property type="evidence" value="ECO:0007669"/>
    <property type="project" value="InterPro"/>
</dbReference>
<feature type="domain" description="Rap-GAP" evidence="3">
    <location>
        <begin position="1333"/>
        <end position="1545"/>
    </location>
</feature>
<accession>A0A914X677</accession>
<dbReference type="InterPro" id="IPR018515">
    <property type="entry name" value="Tuberin-type_domain"/>
</dbReference>
<evidence type="ECO:0000256" key="1">
    <source>
        <dbReference type="ARBA" id="ARBA00022468"/>
    </source>
</evidence>
<dbReference type="Gene3D" id="3.40.50.11210">
    <property type="entry name" value="Rap/Ran-GAP"/>
    <property type="match status" value="1"/>
</dbReference>
<dbReference type="GO" id="GO:0030178">
    <property type="term" value="P:negative regulation of Wnt signaling pathway"/>
    <property type="evidence" value="ECO:0007669"/>
    <property type="project" value="TreeGrafter"/>
</dbReference>
<dbReference type="InterPro" id="IPR024584">
    <property type="entry name" value="Tuberin_N"/>
</dbReference>
<feature type="compositionally biased region" description="Low complexity" evidence="2">
    <location>
        <begin position="1271"/>
        <end position="1287"/>
    </location>
</feature>
<dbReference type="SUPFAM" id="SSF48371">
    <property type="entry name" value="ARM repeat"/>
    <property type="match status" value="1"/>
</dbReference>
<dbReference type="Proteomes" id="UP000887566">
    <property type="component" value="Unplaced"/>
</dbReference>
<dbReference type="InterPro" id="IPR003913">
    <property type="entry name" value="Tuberin"/>
</dbReference>
<dbReference type="PANTHER" id="PTHR10063:SF0">
    <property type="entry name" value="TUBERIN"/>
    <property type="match status" value="1"/>
</dbReference>
<dbReference type="Pfam" id="PF03542">
    <property type="entry name" value="Tuberin"/>
    <property type="match status" value="1"/>
</dbReference>
<evidence type="ECO:0000313" key="4">
    <source>
        <dbReference type="Proteomes" id="UP000887566"/>
    </source>
</evidence>
<dbReference type="PANTHER" id="PTHR10063">
    <property type="entry name" value="TUBERIN"/>
    <property type="match status" value="1"/>
</dbReference>
<evidence type="ECO:0000313" key="5">
    <source>
        <dbReference type="WBParaSite" id="PSAMB.scaffold6685size8988.g28934.t1"/>
    </source>
</evidence>
<feature type="region of interest" description="Disordered" evidence="2">
    <location>
        <begin position="1271"/>
        <end position="1295"/>
    </location>
</feature>
<name>A0A914X677_9BILA</name>
<dbReference type="GO" id="GO:0033596">
    <property type="term" value="C:TSC1-TSC2 complex"/>
    <property type="evidence" value="ECO:0007669"/>
    <property type="project" value="InterPro"/>
</dbReference>
<feature type="compositionally biased region" description="Low complexity" evidence="2">
    <location>
        <begin position="1204"/>
        <end position="1214"/>
    </location>
</feature>
<keyword evidence="1" id="KW-0343">GTPase activation</keyword>
<dbReference type="Pfam" id="PF02145">
    <property type="entry name" value="Rap_GAP"/>
    <property type="match status" value="1"/>
</dbReference>
<evidence type="ECO:0000256" key="2">
    <source>
        <dbReference type="SAM" id="MobiDB-lite"/>
    </source>
</evidence>
<dbReference type="GO" id="GO:0051898">
    <property type="term" value="P:negative regulation of phosphatidylinositol 3-kinase/protein kinase B signal transduction"/>
    <property type="evidence" value="ECO:0007669"/>
    <property type="project" value="TreeGrafter"/>
</dbReference>
<proteinExistence type="predicted"/>
<feature type="region of interest" description="Disordered" evidence="2">
    <location>
        <begin position="1061"/>
        <end position="1092"/>
    </location>
</feature>
<dbReference type="GO" id="GO:0032007">
    <property type="term" value="P:negative regulation of TOR signaling"/>
    <property type="evidence" value="ECO:0007669"/>
    <property type="project" value="InterPro"/>
</dbReference>
<dbReference type="SUPFAM" id="SSF111347">
    <property type="entry name" value="Rap/Ran-GAP"/>
    <property type="match status" value="1"/>
</dbReference>
<dbReference type="InterPro" id="IPR016024">
    <property type="entry name" value="ARM-type_fold"/>
</dbReference>
<organism evidence="4 5">
    <name type="scientific">Plectus sambesii</name>
    <dbReference type="NCBI Taxonomy" id="2011161"/>
    <lineage>
        <taxon>Eukaryota</taxon>
        <taxon>Metazoa</taxon>
        <taxon>Ecdysozoa</taxon>
        <taxon>Nematoda</taxon>
        <taxon>Chromadorea</taxon>
        <taxon>Plectida</taxon>
        <taxon>Plectina</taxon>
        <taxon>Plectoidea</taxon>
        <taxon>Plectidae</taxon>
        <taxon>Plectus</taxon>
    </lineage>
</organism>
<dbReference type="InterPro" id="IPR027107">
    <property type="entry name" value="Tuberin/Ral-act_asu"/>
</dbReference>
<dbReference type="PRINTS" id="PR01431">
    <property type="entry name" value="TUBERIN"/>
</dbReference>
<dbReference type="GO" id="GO:0005096">
    <property type="term" value="F:GTPase activator activity"/>
    <property type="evidence" value="ECO:0007669"/>
    <property type="project" value="UniProtKB-KW"/>
</dbReference>
<dbReference type="GO" id="GO:0005634">
    <property type="term" value="C:nucleus"/>
    <property type="evidence" value="ECO:0007669"/>
    <property type="project" value="InterPro"/>
</dbReference>
<reference evidence="5" key="1">
    <citation type="submission" date="2022-11" db="UniProtKB">
        <authorList>
            <consortium name="WormBaseParasite"/>
        </authorList>
    </citation>
    <scope>IDENTIFICATION</scope>
</reference>
<keyword evidence="4" id="KW-1185">Reference proteome</keyword>
<dbReference type="WBParaSite" id="PSAMB.scaffold6685size8988.g28934.t1">
    <property type="protein sequence ID" value="PSAMB.scaffold6685size8988.g28934.t1"/>
    <property type="gene ID" value="PSAMB.scaffold6685size8988.g28934"/>
</dbReference>
<feature type="region of interest" description="Disordered" evidence="2">
    <location>
        <begin position="1190"/>
        <end position="1221"/>
    </location>
</feature>